<dbReference type="InterPro" id="IPR036236">
    <property type="entry name" value="Znf_C2H2_sf"/>
</dbReference>
<dbReference type="Pfam" id="PF21884">
    <property type="entry name" value="ZUO1-like_ZHD"/>
    <property type="match status" value="1"/>
</dbReference>
<dbReference type="Proteomes" id="UP000827549">
    <property type="component" value="Chromosome 2"/>
</dbReference>
<dbReference type="GeneID" id="87805671"/>
<evidence type="ECO:0000313" key="9">
    <source>
        <dbReference type="Proteomes" id="UP000827549"/>
    </source>
</evidence>
<evidence type="ECO:0000256" key="4">
    <source>
        <dbReference type="PROSITE-ProRule" id="PRU00042"/>
    </source>
</evidence>
<feature type="compositionally biased region" description="Acidic residues" evidence="5">
    <location>
        <begin position="424"/>
        <end position="433"/>
    </location>
</feature>
<keyword evidence="9" id="KW-1185">Reference proteome</keyword>
<feature type="compositionally biased region" description="Basic residues" evidence="5">
    <location>
        <begin position="520"/>
        <end position="529"/>
    </location>
</feature>
<dbReference type="PROSITE" id="PS50157">
    <property type="entry name" value="ZINC_FINGER_C2H2_2"/>
    <property type="match status" value="1"/>
</dbReference>
<dbReference type="Gene3D" id="3.30.160.60">
    <property type="entry name" value="Classic Zinc Finger"/>
    <property type="match status" value="1"/>
</dbReference>
<evidence type="ECO:0000256" key="2">
    <source>
        <dbReference type="ARBA" id="ARBA00022771"/>
    </source>
</evidence>
<protein>
    <submittedName>
        <fullName evidence="8">DnaJ subfamily C member 21</fullName>
    </submittedName>
</protein>
<evidence type="ECO:0000259" key="6">
    <source>
        <dbReference type="PROSITE" id="PS50076"/>
    </source>
</evidence>
<dbReference type="Pfam" id="PF12171">
    <property type="entry name" value="zf-C2H2_jaz"/>
    <property type="match status" value="1"/>
</dbReference>
<keyword evidence="3" id="KW-0862">Zinc</keyword>
<evidence type="ECO:0000256" key="3">
    <source>
        <dbReference type="ARBA" id="ARBA00022833"/>
    </source>
</evidence>
<reference evidence="8" key="1">
    <citation type="submission" date="2023-10" db="EMBL/GenBank/DDBJ databases">
        <authorList>
            <person name="Noh H."/>
        </authorList>
    </citation>
    <scope>NUCLEOTIDE SEQUENCE</scope>
    <source>
        <strain evidence="8">DUCC4014</strain>
    </source>
</reference>
<dbReference type="PRINTS" id="PR00625">
    <property type="entry name" value="JDOMAIN"/>
</dbReference>
<evidence type="ECO:0000256" key="1">
    <source>
        <dbReference type="ARBA" id="ARBA00022723"/>
    </source>
</evidence>
<dbReference type="CDD" id="cd06257">
    <property type="entry name" value="DnaJ"/>
    <property type="match status" value="1"/>
</dbReference>
<dbReference type="InterPro" id="IPR036869">
    <property type="entry name" value="J_dom_sf"/>
</dbReference>
<dbReference type="SMART" id="SM00451">
    <property type="entry name" value="ZnF_U1"/>
    <property type="match status" value="1"/>
</dbReference>
<feature type="domain" description="J" evidence="6">
    <location>
        <begin position="22"/>
        <end position="88"/>
    </location>
</feature>
<dbReference type="GO" id="GO:0003676">
    <property type="term" value="F:nucleic acid binding"/>
    <property type="evidence" value="ECO:0007669"/>
    <property type="project" value="InterPro"/>
</dbReference>
<name>A0AAF1BJX1_9TREE</name>
<dbReference type="PANTHER" id="PTHR44029:SF1">
    <property type="entry name" value="DNAJ HOMOLOG SUBFAMILY C MEMBER 21"/>
    <property type="match status" value="1"/>
</dbReference>
<dbReference type="PROSITE" id="PS00028">
    <property type="entry name" value="ZINC_FINGER_C2H2_1"/>
    <property type="match status" value="1"/>
</dbReference>
<dbReference type="Pfam" id="PF07985">
    <property type="entry name" value="SRR1"/>
    <property type="match status" value="1"/>
</dbReference>
<dbReference type="PROSITE" id="PS50076">
    <property type="entry name" value="DNAJ_2"/>
    <property type="match status" value="1"/>
</dbReference>
<dbReference type="PANTHER" id="PTHR44029">
    <property type="entry name" value="DNAJ HOMOLOG SUBFAMILY C MEMBER 21"/>
    <property type="match status" value="1"/>
</dbReference>
<sequence length="864" mass="97665">MGNDQSRSSASKEEDESNRRIDYYELLQVDIEATPDEIKKSYRKLALVNHPDKNPHRVEEATKLFADLQQAYEILSDPNERAFYDKHRNDHIETNDDDFYDHVRAGDTATNDKRSKFNNRRRGDPGVKLEQLMRFFDPKLARKMDDSNEGFYSVYRTLFNVLGSDEVLHTPEGQTSVYYPTFGDSTTPYAPPPGMTKAEKAKTHWVRDFYVAWGEFTTEKRFEWLEKWEAHRGEDRNVRRLMEKENKKLREDHRKEYIDTVRTLVEFVQHRDPRYKAYQAKLAQEKKQKALNPLASGASTPSFKAPPVDAEAARKREEERMRLAAAHVEQDWQKFSTKGPEDEEEVDEHAYEGDGTGIRMEDESGNEIFECVACNKTFQSEAQWTNHERSKKHKQAVFKLAKQMRAEAGGFDDDDFVTPKEELSPAEDALDDEDLELLDDDAETELIAELEELEIQEATEESFATIPTKSSKKKTNGVTQPESKTSPVKAAPPKPTPALVEDDADSVADSEPKQPELSKRDKRRAKEAKKKAEEEAAKQAWKESRKAAKKAGAGQAPPEEPSSKKVDVDSRFVQPKTKGKAKGGKGKVEKVVVKKEDVDRAVTDIQTAREKMVAKWADDWTDLVSRTRSVLFSGAEKVDFEVLCLGLGKPFSDRTAKIQLAFILELVSGLGGEPSIIESFDPVFEDGDLQVLEALGCTVIEENLRGQHIISAEKPHLAYLPHCSKALYEALLSTNFGPRLANAPQFLLIGNDLGEYLPGFVREPVSSVSTPATTEPETDEFVKPKKKRKNRGPSPRPIEDSVLRRVVPHFDTLMLSDLPETNLPGFARAFLSTGLQWLPAAKVSEVDWDKPLPPVVWPEDGEVA</sequence>
<dbReference type="GO" id="GO:0008270">
    <property type="term" value="F:zinc ion binding"/>
    <property type="evidence" value="ECO:0007669"/>
    <property type="project" value="UniProtKB-KW"/>
</dbReference>
<accession>A0AAF1BJX1</accession>
<feature type="compositionally biased region" description="Basic and acidic residues" evidence="5">
    <location>
        <begin position="510"/>
        <end position="519"/>
    </location>
</feature>
<dbReference type="PROSITE" id="PS00636">
    <property type="entry name" value="DNAJ_1"/>
    <property type="match status" value="1"/>
</dbReference>
<feature type="compositionally biased region" description="Basic and acidic residues" evidence="5">
    <location>
        <begin position="530"/>
        <end position="546"/>
    </location>
</feature>
<dbReference type="InterPro" id="IPR022755">
    <property type="entry name" value="Znf_C2H2_jaz"/>
</dbReference>
<dbReference type="InterPro" id="IPR013087">
    <property type="entry name" value="Znf_C2H2_type"/>
</dbReference>
<feature type="region of interest" description="Disordered" evidence="5">
    <location>
        <begin position="766"/>
        <end position="800"/>
    </location>
</feature>
<organism evidence="8 9">
    <name type="scientific">Vanrija pseudolonga</name>
    <dbReference type="NCBI Taxonomy" id="143232"/>
    <lineage>
        <taxon>Eukaryota</taxon>
        <taxon>Fungi</taxon>
        <taxon>Dikarya</taxon>
        <taxon>Basidiomycota</taxon>
        <taxon>Agaricomycotina</taxon>
        <taxon>Tremellomycetes</taxon>
        <taxon>Trichosporonales</taxon>
        <taxon>Trichosporonaceae</taxon>
        <taxon>Vanrija</taxon>
    </lineage>
</organism>
<feature type="region of interest" description="Disordered" evidence="5">
    <location>
        <begin position="453"/>
        <end position="585"/>
    </location>
</feature>
<dbReference type="EMBL" id="CP086715">
    <property type="protein sequence ID" value="WOO78884.1"/>
    <property type="molecule type" value="Genomic_DNA"/>
</dbReference>
<dbReference type="SUPFAM" id="SSF57667">
    <property type="entry name" value="beta-beta-alpha zinc fingers"/>
    <property type="match status" value="1"/>
</dbReference>
<evidence type="ECO:0000313" key="8">
    <source>
        <dbReference type="EMBL" id="WOO78884.1"/>
    </source>
</evidence>
<dbReference type="GO" id="GO:0005737">
    <property type="term" value="C:cytoplasm"/>
    <property type="evidence" value="ECO:0007669"/>
    <property type="project" value="TreeGrafter"/>
</dbReference>
<dbReference type="Gene3D" id="1.10.287.110">
    <property type="entry name" value="DnaJ domain"/>
    <property type="match status" value="1"/>
</dbReference>
<proteinExistence type="predicted"/>
<dbReference type="InterPro" id="IPR018253">
    <property type="entry name" value="DnaJ_domain_CS"/>
</dbReference>
<evidence type="ECO:0000259" key="7">
    <source>
        <dbReference type="PROSITE" id="PS50157"/>
    </source>
</evidence>
<dbReference type="InterPro" id="IPR051964">
    <property type="entry name" value="Chaperone_stress_response"/>
</dbReference>
<dbReference type="InterPro" id="IPR001623">
    <property type="entry name" value="DnaJ_domain"/>
</dbReference>
<dbReference type="InterPro" id="IPR003604">
    <property type="entry name" value="Matrin/U1-like-C_Znf_C2H2"/>
</dbReference>
<feature type="compositionally biased region" description="Polar residues" evidence="5">
    <location>
        <begin position="766"/>
        <end position="775"/>
    </location>
</feature>
<feature type="region of interest" description="Disordered" evidence="5">
    <location>
        <begin position="1"/>
        <end position="21"/>
    </location>
</feature>
<dbReference type="SMART" id="SM00271">
    <property type="entry name" value="DnaJ"/>
    <property type="match status" value="1"/>
</dbReference>
<dbReference type="RefSeq" id="XP_062624916.1">
    <property type="nucleotide sequence ID" value="XM_062768932.1"/>
</dbReference>
<feature type="domain" description="C2H2-type" evidence="7">
    <location>
        <begin position="369"/>
        <end position="393"/>
    </location>
</feature>
<dbReference type="SUPFAM" id="SSF46565">
    <property type="entry name" value="Chaperone J-domain"/>
    <property type="match status" value="1"/>
</dbReference>
<keyword evidence="2 4" id="KW-0863">Zinc-finger</keyword>
<gene>
    <name evidence="8" type="primary">DNAJC21</name>
    <name evidence="8" type="ORF">LOC62_02G002423</name>
</gene>
<evidence type="ECO:0000256" key="5">
    <source>
        <dbReference type="SAM" id="MobiDB-lite"/>
    </source>
</evidence>
<feature type="compositionally biased region" description="Basic and acidic residues" evidence="5">
    <location>
        <begin position="561"/>
        <end position="570"/>
    </location>
</feature>
<dbReference type="Pfam" id="PF00226">
    <property type="entry name" value="DnaJ"/>
    <property type="match status" value="1"/>
</dbReference>
<dbReference type="InterPro" id="IPR054076">
    <property type="entry name" value="ZUO1-like_ZHD"/>
</dbReference>
<feature type="region of interest" description="Disordered" evidence="5">
    <location>
        <begin position="410"/>
        <end position="433"/>
    </location>
</feature>
<dbReference type="InterPro" id="IPR012942">
    <property type="entry name" value="SRR1-like"/>
</dbReference>
<dbReference type="AlphaFoldDB" id="A0AAF1BJX1"/>
<keyword evidence="1" id="KW-0479">Metal-binding</keyword>